<dbReference type="InterPro" id="IPR015517">
    <property type="entry name" value="dCMP_deaminase-rel"/>
</dbReference>
<dbReference type="InterPro" id="IPR027417">
    <property type="entry name" value="P-loop_NTPase"/>
</dbReference>
<keyword evidence="1" id="KW-0378">Hydrolase</keyword>
<keyword evidence="4" id="KW-1185">Reference proteome</keyword>
<dbReference type="Proteomes" id="UP000005090">
    <property type="component" value="Plasmid pMETAL01"/>
</dbReference>
<keyword evidence="3" id="KW-0614">Plasmid</keyword>
<dbReference type="PROSITE" id="PS51747">
    <property type="entry name" value="CYT_DCMP_DEAMINASES_2"/>
    <property type="match status" value="1"/>
</dbReference>
<evidence type="ECO:0000313" key="4">
    <source>
        <dbReference type="Proteomes" id="UP000005090"/>
    </source>
</evidence>
<name>H8GRL7_METAL</name>
<feature type="domain" description="CMP/dCMP-type deaminase" evidence="2">
    <location>
        <begin position="356"/>
        <end position="555"/>
    </location>
</feature>
<organism evidence="3 4">
    <name type="scientific">Methylomicrobium album BG8</name>
    <dbReference type="NCBI Taxonomy" id="686340"/>
    <lineage>
        <taxon>Bacteria</taxon>
        <taxon>Pseudomonadati</taxon>
        <taxon>Pseudomonadota</taxon>
        <taxon>Gammaproteobacteria</taxon>
        <taxon>Methylococcales</taxon>
        <taxon>Methylococcaceae</taxon>
        <taxon>Methylomicrobium</taxon>
    </lineage>
</organism>
<dbReference type="EMBL" id="CM001476">
    <property type="protein sequence ID" value="EIC27859.1"/>
    <property type="molecule type" value="Genomic_DNA"/>
</dbReference>
<dbReference type="Gene3D" id="3.40.50.300">
    <property type="entry name" value="P-loop containing nucleotide triphosphate hydrolases"/>
    <property type="match status" value="1"/>
</dbReference>
<dbReference type="InterPro" id="IPR016193">
    <property type="entry name" value="Cytidine_deaminase-like"/>
</dbReference>
<dbReference type="NCBIfam" id="NF041025">
    <property type="entry name" value="antiphage_deaminase"/>
    <property type="match status" value="1"/>
</dbReference>
<evidence type="ECO:0000256" key="1">
    <source>
        <dbReference type="ARBA" id="ARBA00022801"/>
    </source>
</evidence>
<evidence type="ECO:0000313" key="3">
    <source>
        <dbReference type="EMBL" id="EIC27859.1"/>
    </source>
</evidence>
<evidence type="ECO:0000259" key="2">
    <source>
        <dbReference type="PROSITE" id="PS51747"/>
    </source>
</evidence>
<dbReference type="RefSeq" id="WP_005375225.1">
    <property type="nucleotide sequence ID" value="NZ_CM001476.1"/>
</dbReference>
<dbReference type="InterPro" id="IPR002125">
    <property type="entry name" value="CMP_dCMP_dom"/>
</dbReference>
<sequence>MNDAGSLSKLFLERSKFIVIGLTGRTGSGCTTAASIMQGDDPDVPDLAGLRYKGRSFYEGLDAKRYDILSRYARKNWKRFFSIKVSDLISAYLRSMTRDDISSFIAACDPAGRLQPEDVEKMLASGVYDNDINVRRNQRIIQSILDHDQDLRQEDLKKMSVLRSLVSYRDFTAGFKKDLDSLLPGLYVETYQAAGNSIRKIGKVSVDYKKTSFDPEQIFHLPETINRIIKVLRKSFGSAFVVIDAIRNPYEARFFRERYSAFYLVSINAPDTDRSAYLRNIRKFDEDRIKKIDDAESGTSALEDGEFVAQNVKRCIEMSDIHLLNPRNELDNNNILKAQIAWYVSLMIHPGLVPPTAMERVMQIAYTAKTNSGCISRQVGAVVTDIDNSIKAVGWNDVPSGQVPCSLRSLEGLLHSFDPLVYSDYERNNKKFRKRASERKDAFASRDDLLCGRNLSYCFKDIRNSLDRKGNQVHTRSLHAEENAFLQLSKYGGEGIQGGKLYTTASPCELCAKKAYQLGISQIVFIDPYPGISRQHVITIGSKCPELVQFRGAVGKGYHQLYEPTLPYKDELEYFDDNSWKQSVRSEKISESLQTLRDSGLITQEEMENLVAKEKGLLNQEESLESGSNKT</sequence>
<dbReference type="GO" id="GO:0005737">
    <property type="term" value="C:cytoplasm"/>
    <property type="evidence" value="ECO:0007669"/>
    <property type="project" value="TreeGrafter"/>
</dbReference>
<dbReference type="eggNOG" id="COG2131">
    <property type="taxonomic scope" value="Bacteria"/>
</dbReference>
<protein>
    <submittedName>
        <fullName evidence="3">Deoxycytidylate deaminase</fullName>
    </submittedName>
</protein>
<dbReference type="AlphaFoldDB" id="H8GRL7"/>
<geneLocation type="plasmid" evidence="3 4">
    <name>pMETAL01</name>
</geneLocation>
<dbReference type="PANTHER" id="PTHR11086">
    <property type="entry name" value="DEOXYCYTIDYLATE DEAMINASE-RELATED"/>
    <property type="match status" value="1"/>
</dbReference>
<accession>H8GRL7</accession>
<dbReference type="Gene3D" id="3.40.140.10">
    <property type="entry name" value="Cytidine Deaminase, domain 2"/>
    <property type="match status" value="1"/>
</dbReference>
<dbReference type="HOGENOM" id="CLU_029431_0_0_6"/>
<proteinExistence type="predicted"/>
<dbReference type="GO" id="GO:0004132">
    <property type="term" value="F:dCMP deaminase activity"/>
    <property type="evidence" value="ECO:0007669"/>
    <property type="project" value="TreeGrafter"/>
</dbReference>
<dbReference type="Pfam" id="PF00383">
    <property type="entry name" value="dCMP_cyt_deam_1"/>
    <property type="match status" value="1"/>
</dbReference>
<dbReference type="PANTHER" id="PTHR11086:SF18">
    <property type="entry name" value="DEOXYCYTIDYLATE DEAMINASE"/>
    <property type="match status" value="1"/>
</dbReference>
<gene>
    <name evidence="3" type="ORF">Metal_4029</name>
</gene>
<reference evidence="3 4" key="1">
    <citation type="journal article" date="2013" name="Genome Announc.">
        <title>Genome Sequence of the Obligate Gammaproteobacterial Methanotroph Methylomicrobium album Strain BG8.</title>
        <authorList>
            <person name="Kits K.D."/>
            <person name="Kalyuzhnaya M.G."/>
            <person name="Klotz M.G."/>
            <person name="Jetten M.S."/>
            <person name="Op den Camp H.J."/>
            <person name="Vuilleumier S."/>
            <person name="Bringel F."/>
            <person name="Dispirito A.A."/>
            <person name="Murrell J.C."/>
            <person name="Bruce D."/>
            <person name="Cheng J.F."/>
            <person name="Copeland A."/>
            <person name="Goodwin L."/>
            <person name="Hauser L."/>
            <person name="Lajus A."/>
            <person name="Land M.L."/>
            <person name="Lapidus A."/>
            <person name="Lucas S."/>
            <person name="Medigue C."/>
            <person name="Pitluck S."/>
            <person name="Woyke T."/>
            <person name="Zeytun A."/>
            <person name="Stein L.Y."/>
        </authorList>
    </citation>
    <scope>NUCLEOTIDE SEQUENCE [LARGE SCALE GENOMIC DNA]</scope>
    <source>
        <strain evidence="3 4">BG8</strain>
        <plasmid evidence="3">pMETAL01</plasmid>
    </source>
</reference>
<dbReference type="SUPFAM" id="SSF53927">
    <property type="entry name" value="Cytidine deaminase-like"/>
    <property type="match status" value="1"/>
</dbReference>